<accession>A0A381U1E7</accession>
<dbReference type="SUPFAM" id="SSF52980">
    <property type="entry name" value="Restriction endonuclease-like"/>
    <property type="match status" value="1"/>
</dbReference>
<dbReference type="Pfam" id="PF13361">
    <property type="entry name" value="UvrD_C"/>
    <property type="match status" value="1"/>
</dbReference>
<feature type="region of interest" description="Disordered" evidence="14">
    <location>
        <begin position="753"/>
        <end position="780"/>
    </location>
</feature>
<protein>
    <recommendedName>
        <fullName evidence="12">DNA 3'-5' helicase</fullName>
        <ecNumber evidence="12">5.6.2.4</ecNumber>
    </recommendedName>
</protein>
<reference evidence="17" key="1">
    <citation type="submission" date="2018-05" db="EMBL/GenBank/DDBJ databases">
        <authorList>
            <person name="Lanie J.A."/>
            <person name="Ng W.-L."/>
            <person name="Kazmierczak K.M."/>
            <person name="Andrzejewski T.M."/>
            <person name="Davidsen T.M."/>
            <person name="Wayne K.J."/>
            <person name="Tettelin H."/>
            <person name="Glass J.I."/>
            <person name="Rusch D."/>
            <person name="Podicherti R."/>
            <person name="Tsui H.-C.T."/>
            <person name="Winkler M.E."/>
        </authorList>
    </citation>
    <scope>NUCLEOTIDE SEQUENCE</scope>
</reference>
<dbReference type="InterPro" id="IPR014017">
    <property type="entry name" value="DNA_helicase_UvrD-like_C"/>
</dbReference>
<feature type="non-terminal residue" evidence="17">
    <location>
        <position position="1"/>
    </location>
</feature>
<dbReference type="GO" id="GO:0005524">
    <property type="term" value="F:ATP binding"/>
    <property type="evidence" value="ECO:0007669"/>
    <property type="project" value="UniProtKB-KW"/>
</dbReference>
<keyword evidence="8" id="KW-0238">DNA-binding</keyword>
<dbReference type="InterPro" id="IPR011604">
    <property type="entry name" value="PDDEXK-like_dom_sf"/>
</dbReference>
<evidence type="ECO:0000256" key="3">
    <source>
        <dbReference type="ARBA" id="ARBA00022763"/>
    </source>
</evidence>
<keyword evidence="4" id="KW-0378">Hydrolase</keyword>
<dbReference type="GO" id="GO:0003677">
    <property type="term" value="F:DNA binding"/>
    <property type="evidence" value="ECO:0007669"/>
    <property type="project" value="UniProtKB-KW"/>
</dbReference>
<dbReference type="InterPro" id="IPR027417">
    <property type="entry name" value="P-loop_NTPase"/>
</dbReference>
<keyword evidence="1" id="KW-0540">Nuclease</keyword>
<dbReference type="Gene3D" id="1.10.486.10">
    <property type="entry name" value="PCRA, domain 4"/>
    <property type="match status" value="1"/>
</dbReference>
<dbReference type="Gene3D" id="3.90.320.10">
    <property type="match status" value="1"/>
</dbReference>
<dbReference type="Pfam" id="PF00580">
    <property type="entry name" value="UvrD-helicase"/>
    <property type="match status" value="1"/>
</dbReference>
<dbReference type="InterPro" id="IPR011335">
    <property type="entry name" value="Restrct_endonuc-II-like"/>
</dbReference>
<proteinExistence type="predicted"/>
<keyword evidence="5" id="KW-0347">Helicase</keyword>
<dbReference type="InterPro" id="IPR000212">
    <property type="entry name" value="DNA_helicase_UvrD/REP"/>
</dbReference>
<keyword evidence="10" id="KW-0413">Isomerase</keyword>
<evidence type="ECO:0000256" key="6">
    <source>
        <dbReference type="ARBA" id="ARBA00022839"/>
    </source>
</evidence>
<evidence type="ECO:0000259" key="16">
    <source>
        <dbReference type="PROSITE" id="PS51217"/>
    </source>
</evidence>
<name>A0A381U1E7_9ZZZZ</name>
<comment type="catalytic activity">
    <reaction evidence="13">
        <text>ATP + H2O = ADP + phosphate + H(+)</text>
        <dbReference type="Rhea" id="RHEA:13065"/>
        <dbReference type="ChEBI" id="CHEBI:15377"/>
        <dbReference type="ChEBI" id="CHEBI:15378"/>
        <dbReference type="ChEBI" id="CHEBI:30616"/>
        <dbReference type="ChEBI" id="CHEBI:43474"/>
        <dbReference type="ChEBI" id="CHEBI:456216"/>
        <dbReference type="EC" id="5.6.2.4"/>
    </reaction>
</comment>
<evidence type="ECO:0000256" key="8">
    <source>
        <dbReference type="ARBA" id="ARBA00023125"/>
    </source>
</evidence>
<dbReference type="EMBL" id="UINC01005277">
    <property type="protein sequence ID" value="SVA20273.1"/>
    <property type="molecule type" value="Genomic_DNA"/>
</dbReference>
<dbReference type="EC" id="5.6.2.4" evidence="12"/>
<dbReference type="InterPro" id="IPR038726">
    <property type="entry name" value="PDDEXK_AddAB-type"/>
</dbReference>
<keyword evidence="7" id="KW-0067">ATP-binding</keyword>
<keyword evidence="3" id="KW-0227">DNA damage</keyword>
<keyword evidence="9" id="KW-0234">DNA repair</keyword>
<dbReference type="CDD" id="cd17932">
    <property type="entry name" value="DEXQc_UvrD"/>
    <property type="match status" value="1"/>
</dbReference>
<dbReference type="GO" id="GO:0000725">
    <property type="term" value="P:recombinational repair"/>
    <property type="evidence" value="ECO:0007669"/>
    <property type="project" value="TreeGrafter"/>
</dbReference>
<evidence type="ECO:0000256" key="4">
    <source>
        <dbReference type="ARBA" id="ARBA00022801"/>
    </source>
</evidence>
<evidence type="ECO:0000256" key="10">
    <source>
        <dbReference type="ARBA" id="ARBA00023235"/>
    </source>
</evidence>
<dbReference type="GO" id="GO:0043138">
    <property type="term" value="F:3'-5' DNA helicase activity"/>
    <property type="evidence" value="ECO:0007669"/>
    <property type="project" value="UniProtKB-EC"/>
</dbReference>
<organism evidence="17">
    <name type="scientific">marine metagenome</name>
    <dbReference type="NCBI Taxonomy" id="408172"/>
    <lineage>
        <taxon>unclassified sequences</taxon>
        <taxon>metagenomes</taxon>
        <taxon>ecological metagenomes</taxon>
    </lineage>
</organism>
<evidence type="ECO:0000259" key="15">
    <source>
        <dbReference type="PROSITE" id="PS51198"/>
    </source>
</evidence>
<dbReference type="GO" id="GO:0005829">
    <property type="term" value="C:cytosol"/>
    <property type="evidence" value="ECO:0007669"/>
    <property type="project" value="TreeGrafter"/>
</dbReference>
<keyword evidence="6" id="KW-0269">Exonuclease</keyword>
<evidence type="ECO:0000256" key="2">
    <source>
        <dbReference type="ARBA" id="ARBA00022741"/>
    </source>
</evidence>
<evidence type="ECO:0000256" key="1">
    <source>
        <dbReference type="ARBA" id="ARBA00022722"/>
    </source>
</evidence>
<evidence type="ECO:0000256" key="7">
    <source>
        <dbReference type="ARBA" id="ARBA00022840"/>
    </source>
</evidence>
<comment type="catalytic activity">
    <reaction evidence="11">
        <text>Couples ATP hydrolysis with the unwinding of duplex DNA by translocating in the 3'-5' direction.</text>
        <dbReference type="EC" id="5.6.2.4"/>
    </reaction>
</comment>
<evidence type="ECO:0000256" key="9">
    <source>
        <dbReference type="ARBA" id="ARBA00023204"/>
    </source>
</evidence>
<gene>
    <name evidence="17" type="ORF">METZ01_LOCUS73127</name>
</gene>
<evidence type="ECO:0000256" key="14">
    <source>
        <dbReference type="SAM" id="MobiDB-lite"/>
    </source>
</evidence>
<evidence type="ECO:0000256" key="5">
    <source>
        <dbReference type="ARBA" id="ARBA00022806"/>
    </source>
</evidence>
<evidence type="ECO:0000256" key="11">
    <source>
        <dbReference type="ARBA" id="ARBA00034617"/>
    </source>
</evidence>
<evidence type="ECO:0000256" key="12">
    <source>
        <dbReference type="ARBA" id="ARBA00034808"/>
    </source>
</evidence>
<dbReference type="PANTHER" id="PTHR11070">
    <property type="entry name" value="UVRD / RECB / PCRA DNA HELICASE FAMILY MEMBER"/>
    <property type="match status" value="1"/>
</dbReference>
<dbReference type="PROSITE" id="PS51198">
    <property type="entry name" value="UVRD_HELICASE_ATP_BIND"/>
    <property type="match status" value="1"/>
</dbReference>
<dbReference type="AlphaFoldDB" id="A0A381U1E7"/>
<feature type="compositionally biased region" description="Basic and acidic residues" evidence="14">
    <location>
        <begin position="769"/>
        <end position="780"/>
    </location>
</feature>
<dbReference type="PROSITE" id="PS51217">
    <property type="entry name" value="UVRD_HELICASE_CTER"/>
    <property type="match status" value="1"/>
</dbReference>
<dbReference type="GO" id="GO:0004527">
    <property type="term" value="F:exonuclease activity"/>
    <property type="evidence" value="ECO:0007669"/>
    <property type="project" value="UniProtKB-KW"/>
</dbReference>
<keyword evidence="2" id="KW-0547">Nucleotide-binding</keyword>
<feature type="domain" description="UvrD-like helicase ATP-binding" evidence="15">
    <location>
        <begin position="1"/>
        <end position="419"/>
    </location>
</feature>
<dbReference type="SUPFAM" id="SSF52540">
    <property type="entry name" value="P-loop containing nucleoside triphosphate hydrolases"/>
    <property type="match status" value="1"/>
</dbReference>
<dbReference type="PANTHER" id="PTHR11070:SF2">
    <property type="entry name" value="ATP-DEPENDENT DNA HELICASE SRS2"/>
    <property type="match status" value="1"/>
</dbReference>
<evidence type="ECO:0000313" key="17">
    <source>
        <dbReference type="EMBL" id="SVA20273.1"/>
    </source>
</evidence>
<feature type="domain" description="UvrD-like helicase C-terminal" evidence="16">
    <location>
        <begin position="431"/>
        <end position="718"/>
    </location>
</feature>
<dbReference type="Pfam" id="PF12705">
    <property type="entry name" value="PDDEXK_1"/>
    <property type="match status" value="1"/>
</dbReference>
<sequence>VEAGAGTGKTEALVSRIVALITTGRATISGIAAITFTELAAAELRERVRSRLLSRIEDSGSSDTEKGLCQAAIRGFDAASIQTLHSFAGQLLRERPLDIGLPPSFEVVEAIEADLNFQVRWETWLDEVLDTEDSAPALARGLALGLRLDQLKGIADSFHERYDLLERPFPTLGIPDKRAVQGIIDSRSEISSLISLAHNEDDLLAVHARKVVGFSERLESIGSDSDMALATLSRFGRLSFSRGRIADWDDDPETGKNACTALKAVLSDIEELRTNELDAVRASVICELSEKIRELAKGYAAERLHAGRLEFQDLLVLARDLLRDKEEAREYFQRRYTHILIDEFQDTDPIQAEIALLLSAESPATGDGFQDLIPGKLFVVGDPKQSIYMFRGADITVSEDLKKIIPDGQLSLTQNFRSQRPILSWLNPLFESWMKNDAEEIGQVEYRAISARWDSETDGPPMGVRFVGSALPGKATVARHVEAQAVASVVSQIKRELWPVRDGNDGGTRAAKYQDICILLPTRTGLETLEAALSSSNIPYRLESQSMVLGTQDVRDLLNCLRSIDSPGDQVALVAALRSSVFACSDVELFEFVQSDGELDYMVESKGTRPIDKALQLLRRFHDLRMWVDPEELIERFVRETRMVESCFALARPRERWRRLRFVIDRAAAFAAVSNTSLRSYLDWIERQAEEGARMVETPVPEPDEDAVRIMTIHASKGLEFPIVLLAGIGAQARTNLGPVIYDRDVHGADVSLPAPGNGRFKTPGYDDAENKEKAKGQAERTRQMYVAATRAEDHLVVSLFRPETKGTDSSFAGSIERLVGRDSDSWVELNVDGLGSAVADDGLERKADAPAFTDNLGIRDTWLTNREESIRISSRPSSVGATRLAQLAKEEAEDGDVPYRKGRGGTNIGRAVHSALQSVDLATGDGLDEISRAQAAAEGLPDRWREVAALARTAMDSEVVKQAVSTGRYHREVYVGAPEGSVLIEGFIDLVFETEEGLIVVDYKTDGIETAEEIARSMERYRLQGGTYALGLETATGKSVTKVIFLFLHTGVEFVMDDLPGAMNEVRGAVVGLTA</sequence>
<evidence type="ECO:0000256" key="13">
    <source>
        <dbReference type="ARBA" id="ARBA00048988"/>
    </source>
</evidence>
<dbReference type="Gene3D" id="3.40.50.300">
    <property type="entry name" value="P-loop containing nucleotide triphosphate hydrolases"/>
    <property type="match status" value="4"/>
</dbReference>
<dbReference type="InterPro" id="IPR014016">
    <property type="entry name" value="UvrD-like_ATP-bd"/>
</dbReference>